<dbReference type="PROSITE" id="PS00108">
    <property type="entry name" value="PROTEIN_KINASE_ST"/>
    <property type="match status" value="1"/>
</dbReference>
<evidence type="ECO:0000256" key="6">
    <source>
        <dbReference type="ARBA" id="ARBA00022777"/>
    </source>
</evidence>
<evidence type="ECO:0000256" key="3">
    <source>
        <dbReference type="ARBA" id="ARBA00022679"/>
    </source>
</evidence>
<gene>
    <name evidence="16" type="ORF">g.14002</name>
</gene>
<dbReference type="InterPro" id="IPR050339">
    <property type="entry name" value="CC_SR_Kinase"/>
</dbReference>
<dbReference type="SUPFAM" id="SSF56112">
    <property type="entry name" value="Protein kinase-like (PK-like)"/>
    <property type="match status" value="1"/>
</dbReference>
<dbReference type="Gene3D" id="3.30.200.20">
    <property type="entry name" value="Phosphorylase Kinase, domain 1"/>
    <property type="match status" value="1"/>
</dbReference>
<feature type="region of interest" description="Disordered" evidence="14">
    <location>
        <begin position="522"/>
        <end position="549"/>
    </location>
</feature>
<evidence type="ECO:0000256" key="13">
    <source>
        <dbReference type="PROSITE-ProRule" id="PRU10141"/>
    </source>
</evidence>
<dbReference type="InterPro" id="IPR000719">
    <property type="entry name" value="Prot_kinase_dom"/>
</dbReference>
<feature type="binding site" evidence="13">
    <location>
        <position position="110"/>
    </location>
    <ligand>
        <name>ATP</name>
        <dbReference type="ChEBI" id="CHEBI:30616"/>
    </ligand>
</feature>
<dbReference type="EMBL" id="GECU01007156">
    <property type="protein sequence ID" value="JAT00551.1"/>
    <property type="molecule type" value="Transcribed_RNA"/>
</dbReference>
<dbReference type="GO" id="GO:0046872">
    <property type="term" value="F:metal ion binding"/>
    <property type="evidence" value="ECO:0007669"/>
    <property type="project" value="UniProtKB-KW"/>
</dbReference>
<dbReference type="GO" id="GO:0005524">
    <property type="term" value="F:ATP binding"/>
    <property type="evidence" value="ECO:0007669"/>
    <property type="project" value="UniProtKB-UniRule"/>
</dbReference>
<evidence type="ECO:0000256" key="11">
    <source>
        <dbReference type="ARBA" id="ARBA00047899"/>
    </source>
</evidence>
<evidence type="ECO:0000256" key="10">
    <source>
        <dbReference type="ARBA" id="ARBA00037982"/>
    </source>
</evidence>
<evidence type="ECO:0000256" key="1">
    <source>
        <dbReference type="ARBA" id="ARBA00012513"/>
    </source>
</evidence>
<comment type="catalytic activity">
    <reaction evidence="12">
        <text>L-seryl-[protein] + ATP = O-phospho-L-seryl-[protein] + ADP + H(+)</text>
        <dbReference type="Rhea" id="RHEA:17989"/>
        <dbReference type="Rhea" id="RHEA-COMP:9863"/>
        <dbReference type="Rhea" id="RHEA-COMP:11604"/>
        <dbReference type="ChEBI" id="CHEBI:15378"/>
        <dbReference type="ChEBI" id="CHEBI:29999"/>
        <dbReference type="ChEBI" id="CHEBI:30616"/>
        <dbReference type="ChEBI" id="CHEBI:83421"/>
        <dbReference type="ChEBI" id="CHEBI:456216"/>
        <dbReference type="EC" id="2.7.11.1"/>
    </reaction>
</comment>
<reference evidence="16" key="1">
    <citation type="submission" date="2015-11" db="EMBL/GenBank/DDBJ databases">
        <title>De novo transcriptome assembly of four potential Pierce s Disease insect vectors from Arizona vineyards.</title>
        <authorList>
            <person name="Tassone E.E."/>
        </authorList>
    </citation>
    <scope>NUCLEOTIDE SEQUENCE</scope>
</reference>
<name>A0A1B6JMY5_9HEMI</name>
<accession>A0A1B6JMY5</accession>
<dbReference type="PANTHER" id="PTHR11042:SF183">
    <property type="entry name" value="MEMBRANE-ASSOCIATED TYROSINE- AND THREONINE-SPECIFIC CDC2-INHIBITORY KINASE"/>
    <property type="match status" value="1"/>
</dbReference>
<evidence type="ECO:0000259" key="15">
    <source>
        <dbReference type="PROSITE" id="PS50011"/>
    </source>
</evidence>
<keyword evidence="7 13" id="KW-0067">ATP-binding</keyword>
<evidence type="ECO:0000256" key="14">
    <source>
        <dbReference type="SAM" id="MobiDB-lite"/>
    </source>
</evidence>
<evidence type="ECO:0000256" key="7">
    <source>
        <dbReference type="ARBA" id="ARBA00022840"/>
    </source>
</evidence>
<comment type="catalytic activity">
    <reaction evidence="11">
        <text>L-threonyl-[protein] + ATP = O-phospho-L-threonyl-[protein] + ADP + H(+)</text>
        <dbReference type="Rhea" id="RHEA:46608"/>
        <dbReference type="Rhea" id="RHEA-COMP:11060"/>
        <dbReference type="Rhea" id="RHEA-COMP:11605"/>
        <dbReference type="ChEBI" id="CHEBI:15378"/>
        <dbReference type="ChEBI" id="CHEBI:30013"/>
        <dbReference type="ChEBI" id="CHEBI:30616"/>
        <dbReference type="ChEBI" id="CHEBI:61977"/>
        <dbReference type="ChEBI" id="CHEBI:456216"/>
        <dbReference type="EC" id="2.7.11.1"/>
    </reaction>
</comment>
<proteinExistence type="inferred from homology"/>
<dbReference type="AlphaFoldDB" id="A0A1B6JMY5"/>
<evidence type="ECO:0000256" key="5">
    <source>
        <dbReference type="ARBA" id="ARBA00022741"/>
    </source>
</evidence>
<dbReference type="GO" id="GO:0005737">
    <property type="term" value="C:cytoplasm"/>
    <property type="evidence" value="ECO:0007669"/>
    <property type="project" value="TreeGrafter"/>
</dbReference>
<dbReference type="InterPro" id="IPR008271">
    <property type="entry name" value="Ser/Thr_kinase_AS"/>
</dbReference>
<dbReference type="PROSITE" id="PS00107">
    <property type="entry name" value="PROTEIN_KINASE_ATP"/>
    <property type="match status" value="1"/>
</dbReference>
<dbReference type="GO" id="GO:0051321">
    <property type="term" value="P:meiotic cell cycle"/>
    <property type="evidence" value="ECO:0007669"/>
    <property type="project" value="TreeGrafter"/>
</dbReference>
<feature type="domain" description="Protein kinase" evidence="15">
    <location>
        <begin position="81"/>
        <end position="327"/>
    </location>
</feature>
<evidence type="ECO:0000256" key="9">
    <source>
        <dbReference type="ARBA" id="ARBA00023306"/>
    </source>
</evidence>
<keyword evidence="3" id="KW-0808">Transferase</keyword>
<protein>
    <recommendedName>
        <fullName evidence="1">non-specific serine/threonine protein kinase</fullName>
        <ecNumber evidence="1">2.7.11.1</ecNumber>
    </recommendedName>
</protein>
<dbReference type="GO" id="GO:0005634">
    <property type="term" value="C:nucleus"/>
    <property type="evidence" value="ECO:0007669"/>
    <property type="project" value="TreeGrafter"/>
</dbReference>
<dbReference type="EC" id="2.7.11.1" evidence="1"/>
<dbReference type="InterPro" id="IPR017441">
    <property type="entry name" value="Protein_kinase_ATP_BS"/>
</dbReference>
<keyword evidence="6" id="KW-0418">Kinase</keyword>
<keyword evidence="2" id="KW-0723">Serine/threonine-protein kinase</keyword>
<keyword evidence="5 13" id="KW-0547">Nucleotide-binding</keyword>
<evidence type="ECO:0000313" key="16">
    <source>
        <dbReference type="EMBL" id="JAT00551.1"/>
    </source>
</evidence>
<dbReference type="GO" id="GO:0004674">
    <property type="term" value="F:protein serine/threonine kinase activity"/>
    <property type="evidence" value="ECO:0007669"/>
    <property type="project" value="UniProtKB-KW"/>
</dbReference>
<sequence length="549" mass="62353">MSTSDRREHVKYLEDVGLNIYSKTDRRPAQKPPPKVRGKHFSNLEYLVDGSLVWLTPKNLKSFPSKTYNSRIDSSYFEQCFITVNKLGEGSFGSVYKVICKDDKKFYAMKVSKEPFRNDWDRTSKVNEVDLHTLVSGHQNIATLYNAWEEDRHMYMQLELCKPVVENQEPVSEYKCWEVLIDIVTALDCLHNLGMGHFDVKLENILCGYDGLYKLSDFGLVYHFEKDKHKVPKEGDAKYMAPELLNSAKEFTTKADIFSLGISILELAGNLSLPTNGEVWKALRDDTFPLTHTRRMSDDLFYLLTKMMSSDSSLRPSASDILQMPIVKATIQQRKMFGGIWMLKDVIHSSNDVLPYMTIWAVFSLLVILMARNLAKPSVVNSDSAMEVDDFTSPGNVSFSGFMMGKRQIREQSPISPFATSTPFAMPNGRNCKVPRLLNGSTPLGSREELSFTNDSYADTSSQVNTPCTMNRARNMADTTSGYISPCSSINFGQDMTSFNPSMMSFGVSPIRLSQRQKEAVKASKRQRMMVPRNLSKHFEDEDKDEEMN</sequence>
<evidence type="ECO:0000256" key="2">
    <source>
        <dbReference type="ARBA" id="ARBA00022527"/>
    </source>
</evidence>
<evidence type="ECO:0000256" key="4">
    <source>
        <dbReference type="ARBA" id="ARBA00022723"/>
    </source>
</evidence>
<keyword evidence="4" id="KW-0479">Metal-binding</keyword>
<dbReference type="PROSITE" id="PS50011">
    <property type="entry name" value="PROTEIN_KINASE_DOM"/>
    <property type="match status" value="1"/>
</dbReference>
<evidence type="ECO:0000256" key="8">
    <source>
        <dbReference type="ARBA" id="ARBA00022842"/>
    </source>
</evidence>
<dbReference type="InterPro" id="IPR011009">
    <property type="entry name" value="Kinase-like_dom_sf"/>
</dbReference>
<dbReference type="Gene3D" id="1.10.510.10">
    <property type="entry name" value="Transferase(Phosphotransferase) domain 1"/>
    <property type="match status" value="1"/>
</dbReference>
<organism evidence="16">
    <name type="scientific">Homalodisca liturata</name>
    <dbReference type="NCBI Taxonomy" id="320908"/>
    <lineage>
        <taxon>Eukaryota</taxon>
        <taxon>Metazoa</taxon>
        <taxon>Ecdysozoa</taxon>
        <taxon>Arthropoda</taxon>
        <taxon>Hexapoda</taxon>
        <taxon>Insecta</taxon>
        <taxon>Pterygota</taxon>
        <taxon>Neoptera</taxon>
        <taxon>Paraneoptera</taxon>
        <taxon>Hemiptera</taxon>
        <taxon>Auchenorrhyncha</taxon>
        <taxon>Membracoidea</taxon>
        <taxon>Cicadellidae</taxon>
        <taxon>Cicadellinae</taxon>
        <taxon>Proconiini</taxon>
        <taxon>Homalodisca</taxon>
    </lineage>
</organism>
<keyword evidence="9" id="KW-0131">Cell cycle</keyword>
<dbReference type="Pfam" id="PF00069">
    <property type="entry name" value="Pkinase"/>
    <property type="match status" value="1"/>
</dbReference>
<evidence type="ECO:0000256" key="12">
    <source>
        <dbReference type="ARBA" id="ARBA00048679"/>
    </source>
</evidence>
<dbReference type="GO" id="GO:0110031">
    <property type="term" value="P:negative regulation of G2/MI transition of meiotic cell cycle"/>
    <property type="evidence" value="ECO:0007669"/>
    <property type="project" value="TreeGrafter"/>
</dbReference>
<keyword evidence="8" id="KW-0460">Magnesium</keyword>
<dbReference type="PANTHER" id="PTHR11042">
    <property type="entry name" value="EUKARYOTIC TRANSLATION INITIATION FACTOR 2-ALPHA KINASE EIF2-ALPHA KINASE -RELATED"/>
    <property type="match status" value="1"/>
</dbReference>
<dbReference type="SMART" id="SM00220">
    <property type="entry name" value="S_TKc"/>
    <property type="match status" value="1"/>
</dbReference>
<comment type="similarity">
    <text evidence="10">Belongs to the protein kinase superfamily. Ser/Thr protein kinase family. GCN2 subfamily.</text>
</comment>
<dbReference type="SMR" id="A0A1B6JMY5"/>